<protein>
    <recommendedName>
        <fullName evidence="4">Early meiotic induction protein 1</fullName>
    </recommendedName>
</protein>
<reference evidence="2 3" key="1">
    <citation type="journal article" date="2018" name="BMC Genomics">
        <title>Genomic evidence for intraspecific hybridization in a clonal and extremely halotolerant yeast.</title>
        <authorList>
            <person name="Gostincar C."/>
            <person name="Stajich J.E."/>
            <person name="Zupancic J."/>
            <person name="Zalar P."/>
            <person name="Gunde-Cimerman N."/>
        </authorList>
    </citation>
    <scope>NUCLEOTIDE SEQUENCE [LARGE SCALE GENOMIC DNA]</scope>
    <source>
        <strain evidence="2 3">EXF-171</strain>
    </source>
</reference>
<evidence type="ECO:0008006" key="4">
    <source>
        <dbReference type="Google" id="ProtNLM"/>
    </source>
</evidence>
<dbReference type="EMBL" id="QWIQ01000469">
    <property type="protein sequence ID" value="RMY85673.1"/>
    <property type="molecule type" value="Genomic_DNA"/>
</dbReference>
<feature type="compositionally biased region" description="Polar residues" evidence="1">
    <location>
        <begin position="92"/>
        <end position="101"/>
    </location>
</feature>
<dbReference type="InterPro" id="IPR021475">
    <property type="entry name" value="Pants/Emi1-like"/>
</dbReference>
<accession>A0A3M7FA41</accession>
<feature type="region of interest" description="Disordered" evidence="1">
    <location>
        <begin position="49"/>
        <end position="74"/>
    </location>
</feature>
<evidence type="ECO:0000313" key="2">
    <source>
        <dbReference type="EMBL" id="RMY85673.1"/>
    </source>
</evidence>
<name>A0A3M7FA41_HORWE</name>
<comment type="caution">
    <text evidence="2">The sequence shown here is derived from an EMBL/GenBank/DDBJ whole genome shotgun (WGS) entry which is preliminary data.</text>
</comment>
<proteinExistence type="predicted"/>
<sequence>MNGVMLVTVRSKEVKLTGKSREPDPELLRFIPVARLPYVIMGWLWSSSPSSATPPQDQNQNQKDQNTAPNAEPAHRSFALSEDQRNRIFGNAASQPDSNNTGRRDKQSDAEIENWLNSFSSTSSSSDGTKAAETPTAEPTSEPAPSSATSRYNEDGTLNISPAALAPRTMSCRQAFDAAFYCQSLGGKFNDVYRFGKVQDCSEHWSAFWFCMRNRTLPGKDKEEMIAQYYLDRDERRKKERGSSEDVWEIRTKGVERAFHKDPDAEEGAVPMQE</sequence>
<feature type="compositionally biased region" description="Low complexity" evidence="1">
    <location>
        <begin position="118"/>
        <end position="150"/>
    </location>
</feature>
<feature type="compositionally biased region" description="Low complexity" evidence="1">
    <location>
        <begin position="56"/>
        <end position="66"/>
    </location>
</feature>
<dbReference type="AlphaFoldDB" id="A0A3M7FA41"/>
<feature type="region of interest" description="Disordered" evidence="1">
    <location>
        <begin position="90"/>
        <end position="109"/>
    </location>
</feature>
<evidence type="ECO:0000256" key="1">
    <source>
        <dbReference type="SAM" id="MobiDB-lite"/>
    </source>
</evidence>
<dbReference type="PANTHER" id="PTHR28052:SF1">
    <property type="entry name" value="UPF0545 PROTEIN C22ORF39"/>
    <property type="match status" value="1"/>
</dbReference>
<gene>
    <name evidence="2" type="ORF">D0862_11117</name>
</gene>
<dbReference type="Pfam" id="PF11326">
    <property type="entry name" value="PANTS-like"/>
    <property type="match status" value="1"/>
</dbReference>
<evidence type="ECO:0000313" key="3">
    <source>
        <dbReference type="Proteomes" id="UP000281468"/>
    </source>
</evidence>
<dbReference type="PANTHER" id="PTHR28052">
    <property type="entry name" value="UPF0545 PROTEIN C22ORF39"/>
    <property type="match status" value="1"/>
</dbReference>
<feature type="region of interest" description="Disordered" evidence="1">
    <location>
        <begin position="118"/>
        <end position="155"/>
    </location>
</feature>
<organism evidence="2 3">
    <name type="scientific">Hortaea werneckii</name>
    <name type="common">Black yeast</name>
    <name type="synonym">Cladosporium werneckii</name>
    <dbReference type="NCBI Taxonomy" id="91943"/>
    <lineage>
        <taxon>Eukaryota</taxon>
        <taxon>Fungi</taxon>
        <taxon>Dikarya</taxon>
        <taxon>Ascomycota</taxon>
        <taxon>Pezizomycotina</taxon>
        <taxon>Dothideomycetes</taxon>
        <taxon>Dothideomycetidae</taxon>
        <taxon>Mycosphaerellales</taxon>
        <taxon>Teratosphaeriaceae</taxon>
        <taxon>Hortaea</taxon>
    </lineage>
</organism>
<dbReference type="Proteomes" id="UP000281468">
    <property type="component" value="Unassembled WGS sequence"/>
</dbReference>